<protein>
    <submittedName>
        <fullName evidence="1 2">Cytochrome P450</fullName>
    </submittedName>
</protein>
<sequence length="130" mass="13780">MHHDAARPKRDALGDDPVRAGSGACIMQLAQVVTEIAAATGRQLPAETIVRGSLPFRSSGPFIRRGCTRTMLNNNQQLGATGSRGSNVAAVKARTKSYLPCRGAPNQDFGPKHETSLGVTATMVVCETFQ</sequence>
<evidence type="ECO:0000313" key="1">
    <source>
        <dbReference type="EMBL" id="KFB53998.1"/>
    </source>
</evidence>
<dbReference type="VEuPathDB" id="VectorBase:ASIC022251"/>
<evidence type="ECO:0000313" key="2">
    <source>
        <dbReference type="EnsemblMetazoa" id="ASIC022251-PA"/>
    </source>
</evidence>
<name>A0A084WUV4_ANOSI</name>
<reference evidence="1 3" key="1">
    <citation type="journal article" date="2014" name="BMC Genomics">
        <title>Genome sequence of Anopheles sinensis provides insight into genetics basis of mosquito competence for malaria parasites.</title>
        <authorList>
            <person name="Zhou D."/>
            <person name="Zhang D."/>
            <person name="Ding G."/>
            <person name="Shi L."/>
            <person name="Hou Q."/>
            <person name="Ye Y."/>
            <person name="Xu Y."/>
            <person name="Zhou H."/>
            <person name="Xiong C."/>
            <person name="Li S."/>
            <person name="Yu J."/>
            <person name="Hong S."/>
            <person name="Yu X."/>
            <person name="Zou P."/>
            <person name="Chen C."/>
            <person name="Chang X."/>
            <person name="Wang W."/>
            <person name="Lv Y."/>
            <person name="Sun Y."/>
            <person name="Ma L."/>
            <person name="Shen B."/>
            <person name="Zhu C."/>
        </authorList>
    </citation>
    <scope>NUCLEOTIDE SEQUENCE [LARGE SCALE GENOMIC DNA]</scope>
</reference>
<keyword evidence="3" id="KW-1185">Reference proteome</keyword>
<dbReference type="EMBL" id="ATLV01027150">
    <property type="status" value="NOT_ANNOTATED_CDS"/>
    <property type="molecule type" value="Genomic_DNA"/>
</dbReference>
<dbReference type="EMBL" id="KE525423">
    <property type="protein sequence ID" value="KFB53998.1"/>
    <property type="molecule type" value="Genomic_DNA"/>
</dbReference>
<dbReference type="AlphaFoldDB" id="A0A084WUV4"/>
<proteinExistence type="predicted"/>
<evidence type="ECO:0000313" key="3">
    <source>
        <dbReference type="Proteomes" id="UP000030765"/>
    </source>
</evidence>
<gene>
    <name evidence="1" type="ORF">ZHAS_00022251</name>
</gene>
<reference evidence="2" key="2">
    <citation type="submission" date="2020-05" db="UniProtKB">
        <authorList>
            <consortium name="EnsemblMetazoa"/>
        </authorList>
    </citation>
    <scope>IDENTIFICATION</scope>
</reference>
<organism evidence="1">
    <name type="scientific">Anopheles sinensis</name>
    <name type="common">Mosquito</name>
    <dbReference type="NCBI Taxonomy" id="74873"/>
    <lineage>
        <taxon>Eukaryota</taxon>
        <taxon>Metazoa</taxon>
        <taxon>Ecdysozoa</taxon>
        <taxon>Arthropoda</taxon>
        <taxon>Hexapoda</taxon>
        <taxon>Insecta</taxon>
        <taxon>Pterygota</taxon>
        <taxon>Neoptera</taxon>
        <taxon>Endopterygota</taxon>
        <taxon>Diptera</taxon>
        <taxon>Nematocera</taxon>
        <taxon>Culicoidea</taxon>
        <taxon>Culicidae</taxon>
        <taxon>Anophelinae</taxon>
        <taxon>Anopheles</taxon>
    </lineage>
</organism>
<dbReference type="Proteomes" id="UP000030765">
    <property type="component" value="Unassembled WGS sequence"/>
</dbReference>
<dbReference type="EnsemblMetazoa" id="ASIC022251-RA">
    <property type="protein sequence ID" value="ASIC022251-PA"/>
    <property type="gene ID" value="ASIC022251"/>
</dbReference>
<accession>A0A084WUV4</accession>